<evidence type="ECO:0000313" key="3">
    <source>
        <dbReference type="Proteomes" id="UP000751614"/>
    </source>
</evidence>
<dbReference type="Proteomes" id="UP000751614">
    <property type="component" value="Unassembled WGS sequence"/>
</dbReference>
<comment type="caution">
    <text evidence="2">The sequence shown here is derived from an EMBL/GenBank/DDBJ whole genome shotgun (WGS) entry which is preliminary data.</text>
</comment>
<dbReference type="InterPro" id="IPR019861">
    <property type="entry name" value="PorP/SprF_Bacteroidetes"/>
</dbReference>
<feature type="signal peptide" evidence="1">
    <location>
        <begin position="1"/>
        <end position="21"/>
    </location>
</feature>
<keyword evidence="1" id="KW-0732">Signal</keyword>
<sequence length="311" mass="34057">MKKSIIITLIAALGIVNMANAQQDPQYTHYMLNTIVVNPAFAGAGNVLSVSALHRSQWIGLDGAPKTQTVSIESPLTERLGAGLSVVNDDIGEGTVQQTSFDFAFSYTIPASREGSLAFGLNVGGDLMNVDFTQLVNYGVEPNLPNIDSKFSPNVGLGVYYYQEKFFAGVSVPSLLETEHFDNSSDGTSFLAKDRMTYYLISGYRYEINQNLVLQPGFLVRAVSGGPVQVDLTANMTFNDKFSFGAAYRLDSAVSALFGVKFAEKFLVGLAYDVETSTLGSTQFNDGSFEVFLRYDFINRINRRNVSGRFY</sequence>
<evidence type="ECO:0000256" key="1">
    <source>
        <dbReference type="SAM" id="SignalP"/>
    </source>
</evidence>
<reference evidence="2 3" key="1">
    <citation type="submission" date="2019-05" db="EMBL/GenBank/DDBJ databases">
        <title>Flagellimonas sp. AsT0115, sp. nov., isolated from a marine red algae, Asparagopsis taxiformis.</title>
        <authorList>
            <person name="Kim J."/>
            <person name="Jeong S.E."/>
            <person name="Jeon C.O."/>
        </authorList>
    </citation>
    <scope>NUCLEOTIDE SEQUENCE [LARGE SCALE GENOMIC DNA]</scope>
    <source>
        <strain evidence="2 3">AsT0115</strain>
    </source>
</reference>
<proteinExistence type="predicted"/>
<organism evidence="2 3">
    <name type="scientific">Flagellimonas algicola</name>
    <dbReference type="NCBI Taxonomy" id="2583815"/>
    <lineage>
        <taxon>Bacteria</taxon>
        <taxon>Pseudomonadati</taxon>
        <taxon>Bacteroidota</taxon>
        <taxon>Flavobacteriia</taxon>
        <taxon>Flavobacteriales</taxon>
        <taxon>Flavobacteriaceae</taxon>
        <taxon>Flagellimonas</taxon>
    </lineage>
</organism>
<dbReference type="NCBIfam" id="TIGR03519">
    <property type="entry name" value="T9SS_PorP_fam"/>
    <property type="match status" value="1"/>
</dbReference>
<evidence type="ECO:0000313" key="2">
    <source>
        <dbReference type="EMBL" id="TMU56185.1"/>
    </source>
</evidence>
<gene>
    <name evidence="2" type="ORF">FGG15_01200</name>
</gene>
<keyword evidence="3" id="KW-1185">Reference proteome</keyword>
<protein>
    <submittedName>
        <fullName evidence="2">Type IX secretion system membrane protein PorP/SprF</fullName>
    </submittedName>
</protein>
<dbReference type="Pfam" id="PF11751">
    <property type="entry name" value="PorP_SprF"/>
    <property type="match status" value="1"/>
</dbReference>
<name>A0ABY2WN69_9FLAO</name>
<accession>A0ABY2WN69</accession>
<dbReference type="EMBL" id="VCNI01000001">
    <property type="protein sequence ID" value="TMU56185.1"/>
    <property type="molecule type" value="Genomic_DNA"/>
</dbReference>
<feature type="chain" id="PRO_5045660564" evidence="1">
    <location>
        <begin position="22"/>
        <end position="311"/>
    </location>
</feature>
<dbReference type="RefSeq" id="WP_138832373.1">
    <property type="nucleotide sequence ID" value="NZ_VCNI01000001.1"/>
</dbReference>